<dbReference type="AlphaFoldDB" id="A0A811UUD8"/>
<protein>
    <submittedName>
        <fullName evidence="1">(Mediterranean fruit fly) hypothetical protein</fullName>
    </submittedName>
</protein>
<dbReference type="Proteomes" id="UP000606786">
    <property type="component" value="Unassembled WGS sequence"/>
</dbReference>
<comment type="caution">
    <text evidence="1">The sequence shown here is derived from an EMBL/GenBank/DDBJ whole genome shotgun (WGS) entry which is preliminary data.</text>
</comment>
<gene>
    <name evidence="1" type="ORF">CCAP1982_LOCUS11279</name>
</gene>
<accession>A0A811UUD8</accession>
<dbReference type="EMBL" id="CAJHJT010000034">
    <property type="protein sequence ID" value="CAD7002809.1"/>
    <property type="molecule type" value="Genomic_DNA"/>
</dbReference>
<sequence>MPEKILYKISTIPVVGNSELITNPELLLFEARLQWMVFMLWSTENVMLITSGAYLAISLQRIVLESSAAAGRIFQILWLAEDMLHCQPMNDYIQFFFLHNAENSL</sequence>
<keyword evidence="2" id="KW-1185">Reference proteome</keyword>
<evidence type="ECO:0000313" key="1">
    <source>
        <dbReference type="EMBL" id="CAD7002809.1"/>
    </source>
</evidence>
<proteinExistence type="predicted"/>
<organism evidence="1 2">
    <name type="scientific">Ceratitis capitata</name>
    <name type="common">Mediterranean fruit fly</name>
    <name type="synonym">Tephritis capitata</name>
    <dbReference type="NCBI Taxonomy" id="7213"/>
    <lineage>
        <taxon>Eukaryota</taxon>
        <taxon>Metazoa</taxon>
        <taxon>Ecdysozoa</taxon>
        <taxon>Arthropoda</taxon>
        <taxon>Hexapoda</taxon>
        <taxon>Insecta</taxon>
        <taxon>Pterygota</taxon>
        <taxon>Neoptera</taxon>
        <taxon>Endopterygota</taxon>
        <taxon>Diptera</taxon>
        <taxon>Brachycera</taxon>
        <taxon>Muscomorpha</taxon>
        <taxon>Tephritoidea</taxon>
        <taxon>Tephritidae</taxon>
        <taxon>Ceratitis</taxon>
        <taxon>Ceratitis</taxon>
    </lineage>
</organism>
<reference evidence="1" key="1">
    <citation type="submission" date="2020-11" db="EMBL/GenBank/DDBJ databases">
        <authorList>
            <person name="Whitehead M."/>
        </authorList>
    </citation>
    <scope>NUCLEOTIDE SEQUENCE</scope>
    <source>
        <strain evidence="1">EGII</strain>
    </source>
</reference>
<name>A0A811UUD8_CERCA</name>
<evidence type="ECO:0000313" key="2">
    <source>
        <dbReference type="Proteomes" id="UP000606786"/>
    </source>
</evidence>